<evidence type="ECO:0000313" key="4">
    <source>
        <dbReference type="EMBL" id="MCW1886677.1"/>
    </source>
</evidence>
<feature type="domain" description="Peptidase M60" evidence="3">
    <location>
        <begin position="118"/>
        <end position="274"/>
    </location>
</feature>
<feature type="chain" id="PRO_5045957118" evidence="1">
    <location>
        <begin position="24"/>
        <end position="389"/>
    </location>
</feature>
<dbReference type="Gene3D" id="1.10.390.30">
    <property type="entry name" value="Peptidase M60, enhancin-like domain 3"/>
    <property type="match status" value="1"/>
</dbReference>
<keyword evidence="5" id="KW-1185">Reference proteome</keyword>
<gene>
    <name evidence="4" type="ORF">OKA04_18205</name>
</gene>
<evidence type="ECO:0000256" key="1">
    <source>
        <dbReference type="SAM" id="SignalP"/>
    </source>
</evidence>
<keyword evidence="1" id="KW-0732">Signal</keyword>
<evidence type="ECO:0000313" key="5">
    <source>
        <dbReference type="Proteomes" id="UP001207930"/>
    </source>
</evidence>
<name>A0ABT3FSW6_9BACT</name>
<dbReference type="InterPro" id="IPR031161">
    <property type="entry name" value="Peptidase_M60_dom"/>
</dbReference>
<feature type="domain" description="GH29D-like beta-sandwich" evidence="2">
    <location>
        <begin position="329"/>
        <end position="371"/>
    </location>
</feature>
<protein>
    <submittedName>
        <fullName evidence="4">M60 family metallopeptidase</fullName>
    </submittedName>
</protein>
<evidence type="ECO:0000259" key="2">
    <source>
        <dbReference type="Pfam" id="PF13290"/>
    </source>
</evidence>
<accession>A0ABT3FSW6</accession>
<dbReference type="InterPro" id="IPR059177">
    <property type="entry name" value="GH29D-like_dom"/>
</dbReference>
<dbReference type="RefSeq" id="WP_264502632.1">
    <property type="nucleotide sequence ID" value="NZ_JAPDDS010000011.1"/>
</dbReference>
<dbReference type="Proteomes" id="UP001207930">
    <property type="component" value="Unassembled WGS sequence"/>
</dbReference>
<evidence type="ECO:0000259" key="3">
    <source>
        <dbReference type="Pfam" id="PF13402"/>
    </source>
</evidence>
<comment type="caution">
    <text evidence="4">The sequence shown here is derived from an EMBL/GenBank/DDBJ whole genome shotgun (WGS) entry which is preliminary data.</text>
</comment>
<proteinExistence type="predicted"/>
<dbReference type="EMBL" id="JAPDDS010000011">
    <property type="protein sequence ID" value="MCW1886677.1"/>
    <property type="molecule type" value="Genomic_DNA"/>
</dbReference>
<reference evidence="4 5" key="1">
    <citation type="submission" date="2022-10" db="EMBL/GenBank/DDBJ databases">
        <title>Luteolibacter flavescens strain MCCC 1K03193, whole genome shotgun sequencing project.</title>
        <authorList>
            <person name="Zhao G."/>
            <person name="Shen L."/>
        </authorList>
    </citation>
    <scope>NUCLEOTIDE SEQUENCE [LARGE SCALE GENOMIC DNA]</scope>
    <source>
        <strain evidence="4 5">MCCC 1K03193</strain>
    </source>
</reference>
<dbReference type="InterPro" id="IPR042279">
    <property type="entry name" value="Pep_M60_3"/>
</dbReference>
<feature type="signal peptide" evidence="1">
    <location>
        <begin position="1"/>
        <end position="23"/>
    </location>
</feature>
<dbReference type="Pfam" id="PF13290">
    <property type="entry name" value="CHB_HEX_C_1"/>
    <property type="match status" value="1"/>
</dbReference>
<sequence length="389" mass="43781">MVTLKQSALWAMALAALPISHSAAQEKERTEERKGKHVSVSFRKDDWALLGERKDFIPFLDSTYLTMAELTNHRPPMTLRGYRDLGAWGTAGLDGVNIDWNFVPGLLTDFTKDKVEFGVLHEMGHVFDARNHGRWYITPSAGGETFANIKLSYAVECLLTDEAPYRIEFGPGGMQTGRAFNDNFYLNKGEEYLAGSQPWTAMDVDALHAFHLHFVRLYGWDVYKKWFRAYQVIEEDADGRAPESTEDPIRMQMVCALLSAFCGENLVPEFQRWRMPVTDEDVATLTKKHRLASVVKRVNADFAREFTKGGINLDPLSLAIRPQPGKESVTIFSIFSDLPKTEVRYSIDGSAPARYTGTPVKVASSKTIEASLHVPGKRDAILKTRRTIP</sequence>
<dbReference type="Pfam" id="PF13402">
    <property type="entry name" value="Peptidase_M60"/>
    <property type="match status" value="1"/>
</dbReference>
<organism evidence="4 5">
    <name type="scientific">Luteolibacter flavescens</name>
    <dbReference type="NCBI Taxonomy" id="1859460"/>
    <lineage>
        <taxon>Bacteria</taxon>
        <taxon>Pseudomonadati</taxon>
        <taxon>Verrucomicrobiota</taxon>
        <taxon>Verrucomicrobiia</taxon>
        <taxon>Verrucomicrobiales</taxon>
        <taxon>Verrucomicrobiaceae</taxon>
        <taxon>Luteolibacter</taxon>
    </lineage>
</organism>